<dbReference type="SUPFAM" id="SSF53590">
    <property type="entry name" value="Nucleoside hydrolase"/>
    <property type="match status" value="1"/>
</dbReference>
<comment type="caution">
    <text evidence="3">The sequence shown here is derived from an EMBL/GenBank/DDBJ whole genome shotgun (WGS) entry which is preliminary data.</text>
</comment>
<dbReference type="InterPro" id="IPR013783">
    <property type="entry name" value="Ig-like_fold"/>
</dbReference>
<evidence type="ECO:0000259" key="1">
    <source>
        <dbReference type="Pfam" id="PF07632"/>
    </source>
</evidence>
<dbReference type="Proteomes" id="UP000703295">
    <property type="component" value="Unassembled WGS sequence"/>
</dbReference>
<proteinExistence type="predicted"/>
<evidence type="ECO:0000259" key="2">
    <source>
        <dbReference type="Pfam" id="PF21027"/>
    </source>
</evidence>
<name>A0ABS2ERZ0_9BACE</name>
<gene>
    <name evidence="3" type="ORF">H6A31_01775</name>
</gene>
<accession>A0ABS2ERZ0</accession>
<dbReference type="Pfam" id="PF21027">
    <property type="entry name" value="Sde0182_C"/>
    <property type="match status" value="1"/>
</dbReference>
<keyword evidence="4" id="KW-1185">Reference proteome</keyword>
<dbReference type="InterPro" id="IPR011483">
    <property type="entry name" value="Sde182_NH-like"/>
</dbReference>
<protein>
    <submittedName>
        <fullName evidence="3">DUF1593 domain-containing protein</fullName>
    </submittedName>
</protein>
<sequence length="476" mass="54757">MKRKKLILSLFMAITSVIYQPLTASIPKETKILKPRLVVLTDIAPVEVEPDDMESMIRLLSHADLFEIEALITNSGWNSSGKKYPNEWTNNLHKVINAYEKDVTNLMKRSQQKEFMTLEEEAKKQYIGYWPSPAYLRSRIKMGSLEFGHKILGENNNSDGSDFLITLIDEKDNRPLFIGLWGGGNTLAQAIWKIEQERGKAEVEKILKKIYIYAITDQDVAWNDREKHTLSSHYWLRKEFGDKINFIWDESAWLSQNSIGASRWNEYAQHIQGHGYLGEMYPKNKYGVEGDTPSFLYVLPNGLSNPTLPNQIGWGGYFVWDKTPDNETYCYTNSSKEIKTISQKYEKYFYDAAFNNFAARMEWAKNGKGNRNPVVIVQGEKGLNAVTIKCEVEKTIELDASGTYDPDGDLLTYKWWYMPEAGNYDGTLEINDTDKTIAKLTIPQEAKGRTIHIICEVTDNGKYNLKSYRRIIIHVK</sequence>
<dbReference type="EMBL" id="JACJJW010000003">
    <property type="protein sequence ID" value="MBM6757435.1"/>
    <property type="molecule type" value="Genomic_DNA"/>
</dbReference>
<dbReference type="InterPro" id="IPR048527">
    <property type="entry name" value="Sde182_C"/>
</dbReference>
<dbReference type="RefSeq" id="WP_204474166.1">
    <property type="nucleotide sequence ID" value="NZ_JACJJW010000003.1"/>
</dbReference>
<dbReference type="Pfam" id="PF07632">
    <property type="entry name" value="Sde182_NH-like"/>
    <property type="match status" value="1"/>
</dbReference>
<reference evidence="3 4" key="1">
    <citation type="journal article" date="2021" name="Sci. Rep.">
        <title>The distribution of antibiotic resistance genes in chicken gut microbiota commensals.</title>
        <authorList>
            <person name="Juricova H."/>
            <person name="Matiasovicova J."/>
            <person name="Kubasova T."/>
            <person name="Cejkova D."/>
            <person name="Rychlik I."/>
        </authorList>
    </citation>
    <scope>NUCLEOTIDE SEQUENCE [LARGE SCALE GENOMIC DNA]</scope>
    <source>
        <strain evidence="3 4">An801</strain>
    </source>
</reference>
<evidence type="ECO:0000313" key="3">
    <source>
        <dbReference type="EMBL" id="MBM6757435.1"/>
    </source>
</evidence>
<dbReference type="InterPro" id="IPR036452">
    <property type="entry name" value="Ribo_hydro-like"/>
</dbReference>
<feature type="domain" description="Cellulose-binding Sde182 nucleoside hydrolase-like" evidence="1">
    <location>
        <begin position="36"/>
        <end position="318"/>
    </location>
</feature>
<evidence type="ECO:0000313" key="4">
    <source>
        <dbReference type="Proteomes" id="UP000703295"/>
    </source>
</evidence>
<organism evidence="3 4">
    <name type="scientific">Bacteroides mediterraneensis</name>
    <dbReference type="NCBI Taxonomy" id="1841856"/>
    <lineage>
        <taxon>Bacteria</taxon>
        <taxon>Pseudomonadati</taxon>
        <taxon>Bacteroidota</taxon>
        <taxon>Bacteroidia</taxon>
        <taxon>Bacteroidales</taxon>
        <taxon>Bacteroidaceae</taxon>
        <taxon>Bacteroides</taxon>
    </lineage>
</organism>
<dbReference type="Gene3D" id="2.60.40.10">
    <property type="entry name" value="Immunoglobulins"/>
    <property type="match status" value="1"/>
</dbReference>
<dbReference type="Gene3D" id="3.90.245.10">
    <property type="entry name" value="Ribonucleoside hydrolase-like"/>
    <property type="match status" value="1"/>
</dbReference>
<feature type="domain" description="Cellulose-binding Sde182 C-terminal" evidence="2">
    <location>
        <begin position="395"/>
        <end position="475"/>
    </location>
</feature>